<evidence type="ECO:0000256" key="6">
    <source>
        <dbReference type="SAM" id="Phobius"/>
    </source>
</evidence>
<feature type="transmembrane region" description="Helical" evidence="6">
    <location>
        <begin position="51"/>
        <end position="76"/>
    </location>
</feature>
<evidence type="ECO:0000256" key="1">
    <source>
        <dbReference type="ARBA" id="ARBA00004141"/>
    </source>
</evidence>
<keyword evidence="9" id="KW-1185">Reference proteome</keyword>
<dbReference type="GO" id="GO:0016020">
    <property type="term" value="C:membrane"/>
    <property type="evidence" value="ECO:0007669"/>
    <property type="project" value="UniProtKB-SubCell"/>
</dbReference>
<dbReference type="Proteomes" id="UP001302812">
    <property type="component" value="Unassembled WGS sequence"/>
</dbReference>
<evidence type="ECO:0000259" key="7">
    <source>
        <dbReference type="Pfam" id="PF20684"/>
    </source>
</evidence>
<feature type="transmembrane region" description="Helical" evidence="6">
    <location>
        <begin position="20"/>
        <end position="39"/>
    </location>
</feature>
<evidence type="ECO:0000313" key="9">
    <source>
        <dbReference type="Proteomes" id="UP001302812"/>
    </source>
</evidence>
<comment type="subcellular location">
    <subcellularLocation>
        <location evidence="1">Membrane</location>
        <topology evidence="1">Multi-pass membrane protein</topology>
    </subcellularLocation>
</comment>
<dbReference type="GeneID" id="89934134"/>
<name>A0AAN6TIC8_9PEZI</name>
<dbReference type="InterPro" id="IPR049326">
    <property type="entry name" value="Rhodopsin_dom_fungi"/>
</dbReference>
<protein>
    <recommendedName>
        <fullName evidence="7">Rhodopsin domain-containing protein</fullName>
    </recommendedName>
</protein>
<proteinExistence type="inferred from homology"/>
<reference evidence="8" key="1">
    <citation type="journal article" date="2023" name="Mol. Phylogenet. Evol.">
        <title>Genome-scale phylogeny and comparative genomics of the fungal order Sordariales.</title>
        <authorList>
            <person name="Hensen N."/>
            <person name="Bonometti L."/>
            <person name="Westerberg I."/>
            <person name="Brannstrom I.O."/>
            <person name="Guillou S."/>
            <person name="Cros-Aarteil S."/>
            <person name="Calhoun S."/>
            <person name="Haridas S."/>
            <person name="Kuo A."/>
            <person name="Mondo S."/>
            <person name="Pangilinan J."/>
            <person name="Riley R."/>
            <person name="LaButti K."/>
            <person name="Andreopoulos B."/>
            <person name="Lipzen A."/>
            <person name="Chen C."/>
            <person name="Yan M."/>
            <person name="Daum C."/>
            <person name="Ng V."/>
            <person name="Clum A."/>
            <person name="Steindorff A."/>
            <person name="Ohm R.A."/>
            <person name="Martin F."/>
            <person name="Silar P."/>
            <person name="Natvig D.O."/>
            <person name="Lalanne C."/>
            <person name="Gautier V."/>
            <person name="Ament-Velasquez S.L."/>
            <person name="Kruys A."/>
            <person name="Hutchinson M.I."/>
            <person name="Powell A.J."/>
            <person name="Barry K."/>
            <person name="Miller A.N."/>
            <person name="Grigoriev I.V."/>
            <person name="Debuchy R."/>
            <person name="Gladieux P."/>
            <person name="Hiltunen Thoren M."/>
            <person name="Johannesson H."/>
        </authorList>
    </citation>
    <scope>NUCLEOTIDE SEQUENCE</scope>
    <source>
        <strain evidence="8">CBS 508.74</strain>
    </source>
</reference>
<evidence type="ECO:0000256" key="3">
    <source>
        <dbReference type="ARBA" id="ARBA00022989"/>
    </source>
</evidence>
<dbReference type="EMBL" id="MU853336">
    <property type="protein sequence ID" value="KAK4114691.1"/>
    <property type="molecule type" value="Genomic_DNA"/>
</dbReference>
<sequence length="332" mass="36497">MAGSGVDASPDLSIGTRTLAVLYPLFAVALVVFCIRMFTRTRPKYRLNASDYTVAVAFVAEALVIALTTVAVAHGFGRPSSYLSADDIEIIGATTFTVFCVAFWASSFARISVAYLLLQITQQRMWRVVLWFSIGIQVVIAVASDIAELVQCRPIRSIWAHDAGGRCFPPDAIWMMAYTFVGGSLCAVDFSTPWANTSFVRKGIGMVSDVLFAVLPALIIWKLTRSSVEKTLLTVLMGLGVVAMAAGLPKIMTMHTFDPRSPNVVGDMMPLYLWSRVEEILLIIAACAPLLKVPIENSLHRRFGLPRFTPQERSLNTVQSRTYPSVKTEFSE</sequence>
<dbReference type="PANTHER" id="PTHR33048:SF129">
    <property type="entry name" value="INTEGRAL MEMBRANE PROTEIN-RELATED"/>
    <property type="match status" value="1"/>
</dbReference>
<comment type="caution">
    <text evidence="8">The sequence shown here is derived from an EMBL/GenBank/DDBJ whole genome shotgun (WGS) entry which is preliminary data.</text>
</comment>
<dbReference type="InterPro" id="IPR052337">
    <property type="entry name" value="SAT4-like"/>
</dbReference>
<keyword evidence="2 6" id="KW-0812">Transmembrane</keyword>
<feature type="domain" description="Rhodopsin" evidence="7">
    <location>
        <begin position="35"/>
        <end position="177"/>
    </location>
</feature>
<keyword evidence="3 6" id="KW-1133">Transmembrane helix</keyword>
<accession>A0AAN6TIC8</accession>
<evidence type="ECO:0000313" key="8">
    <source>
        <dbReference type="EMBL" id="KAK4114691.1"/>
    </source>
</evidence>
<feature type="transmembrane region" description="Helical" evidence="6">
    <location>
        <begin position="203"/>
        <end position="221"/>
    </location>
</feature>
<feature type="transmembrane region" description="Helical" evidence="6">
    <location>
        <begin position="96"/>
        <end position="118"/>
    </location>
</feature>
<evidence type="ECO:0000256" key="5">
    <source>
        <dbReference type="ARBA" id="ARBA00038359"/>
    </source>
</evidence>
<feature type="transmembrane region" description="Helical" evidence="6">
    <location>
        <begin position="233"/>
        <end position="251"/>
    </location>
</feature>
<dbReference type="PANTHER" id="PTHR33048">
    <property type="entry name" value="PTH11-LIKE INTEGRAL MEMBRANE PROTEIN (AFU_ORTHOLOGUE AFUA_5G11245)"/>
    <property type="match status" value="1"/>
</dbReference>
<comment type="similarity">
    <text evidence="5">Belongs to the SAT4 family.</text>
</comment>
<dbReference type="AlphaFoldDB" id="A0AAN6TIC8"/>
<dbReference type="RefSeq" id="XP_064672261.1">
    <property type="nucleotide sequence ID" value="XM_064810010.1"/>
</dbReference>
<evidence type="ECO:0000256" key="2">
    <source>
        <dbReference type="ARBA" id="ARBA00022692"/>
    </source>
</evidence>
<dbReference type="Pfam" id="PF20684">
    <property type="entry name" value="Fung_rhodopsin"/>
    <property type="match status" value="2"/>
</dbReference>
<feature type="domain" description="Rhodopsin" evidence="7">
    <location>
        <begin position="202"/>
        <end position="296"/>
    </location>
</feature>
<feature type="transmembrane region" description="Helical" evidence="6">
    <location>
        <begin position="125"/>
        <end position="144"/>
    </location>
</feature>
<keyword evidence="4 6" id="KW-0472">Membrane</keyword>
<organism evidence="8 9">
    <name type="scientific">Canariomyces notabilis</name>
    <dbReference type="NCBI Taxonomy" id="2074819"/>
    <lineage>
        <taxon>Eukaryota</taxon>
        <taxon>Fungi</taxon>
        <taxon>Dikarya</taxon>
        <taxon>Ascomycota</taxon>
        <taxon>Pezizomycotina</taxon>
        <taxon>Sordariomycetes</taxon>
        <taxon>Sordariomycetidae</taxon>
        <taxon>Sordariales</taxon>
        <taxon>Chaetomiaceae</taxon>
        <taxon>Canariomyces</taxon>
    </lineage>
</organism>
<gene>
    <name evidence="8" type="ORF">N656DRAFT_542186</name>
</gene>
<reference evidence="8" key="2">
    <citation type="submission" date="2023-05" db="EMBL/GenBank/DDBJ databases">
        <authorList>
            <consortium name="Lawrence Berkeley National Laboratory"/>
            <person name="Steindorff A."/>
            <person name="Hensen N."/>
            <person name="Bonometti L."/>
            <person name="Westerberg I."/>
            <person name="Brannstrom I.O."/>
            <person name="Guillou S."/>
            <person name="Cros-Aarteil S."/>
            <person name="Calhoun S."/>
            <person name="Haridas S."/>
            <person name="Kuo A."/>
            <person name="Mondo S."/>
            <person name="Pangilinan J."/>
            <person name="Riley R."/>
            <person name="Labutti K."/>
            <person name="Andreopoulos B."/>
            <person name="Lipzen A."/>
            <person name="Chen C."/>
            <person name="Yanf M."/>
            <person name="Daum C."/>
            <person name="Ng V."/>
            <person name="Clum A."/>
            <person name="Ohm R."/>
            <person name="Martin F."/>
            <person name="Silar P."/>
            <person name="Natvig D."/>
            <person name="Lalanne C."/>
            <person name="Gautier V."/>
            <person name="Ament-Velasquez S.L."/>
            <person name="Kruys A."/>
            <person name="Hutchinson M.I."/>
            <person name="Powell A.J."/>
            <person name="Barry K."/>
            <person name="Miller A.N."/>
            <person name="Grigoriev I.V."/>
            <person name="Debuchy R."/>
            <person name="Gladieux P."/>
            <person name="Thoren M.H."/>
            <person name="Johannesson H."/>
        </authorList>
    </citation>
    <scope>NUCLEOTIDE SEQUENCE</scope>
    <source>
        <strain evidence="8">CBS 508.74</strain>
    </source>
</reference>
<evidence type="ECO:0000256" key="4">
    <source>
        <dbReference type="ARBA" id="ARBA00023136"/>
    </source>
</evidence>